<evidence type="ECO:0000259" key="4">
    <source>
        <dbReference type="Pfam" id="PF18562"/>
    </source>
</evidence>
<dbReference type="FunFam" id="1.20.58.1930:FF:000001">
    <property type="entry name" value="Erythrocyte membrane protein 1, PfEMP1"/>
    <property type="match status" value="1"/>
</dbReference>
<dbReference type="InterPro" id="IPR041480">
    <property type="entry name" value="CIDR1_gamma"/>
</dbReference>
<sequence>ERKKRLDKIKEDCKQGDGRCSGDGENCNEIVIDKDKIFDDLKCNSCAISCRSYKKWIDIKKKEFDKQKSAYEQQKEKYTKKYEGVQKNSSLTYDKDFVGKLNIEYKSIDLFLKKLKDGPCKTNNDESGQDKTGNSHIKFDDAKTFVHTNLCDPCSEFKIDCTKAKCTGDEKTVKCQKNKITANDIKDDKNGNENINMLVSDTSKKGVQDDLSVCISSGIFQGIKENKWECGEVCGVDICSLKKTNNNNGQEKYEHITVKEFLKRWLETFLEDYNKINNKISHCINNGNGSICTSDCGKKCDCVGKWIEIKKKEWEEIKKRYLEQHKVTQSQVFEVKSFLQQGMFTYDVDKAIKPCTTLDNFETSKECAVDASSENGNLEKRDIVECLFQKLQNKIDKCKDDHPQPSNVDPKTSCQESTPPDDEDLLLEEEEEYTVGKEKVGNKAPAFCEIEKIKEEVKEEEKCETAQTTPKEPAPPPSNEDKVEKPEEEAPAPDTRPVPSPVHPTLSDQPTNSISDILSSTIPFGIAI</sequence>
<feature type="region of interest" description="Disordered" evidence="2">
    <location>
        <begin position="457"/>
        <end position="528"/>
    </location>
</feature>
<dbReference type="SUPFAM" id="SSF140924">
    <property type="entry name" value="Duffy binding domain-like"/>
    <property type="match status" value="2"/>
</dbReference>
<dbReference type="Pfam" id="PF22672">
    <property type="entry name" value="DBL_C"/>
    <property type="match status" value="1"/>
</dbReference>
<feature type="compositionally biased region" description="Polar residues" evidence="2">
    <location>
        <begin position="506"/>
        <end position="522"/>
    </location>
</feature>
<feature type="domain" description="Duffy-binding-like" evidence="3">
    <location>
        <begin position="261"/>
        <end position="404"/>
    </location>
</feature>
<feature type="domain" description="Cysteine-rich interdomain region 1 gamma" evidence="4">
    <location>
        <begin position="192"/>
        <end position="243"/>
    </location>
</feature>
<dbReference type="InterPro" id="IPR054595">
    <property type="entry name" value="DBL_C"/>
</dbReference>
<dbReference type="Pfam" id="PF18562">
    <property type="entry name" value="CIDR1_gamma"/>
    <property type="match status" value="1"/>
</dbReference>
<gene>
    <name evidence="6" type="ORF">PFFCH_05545</name>
</gene>
<evidence type="ECO:0000259" key="3">
    <source>
        <dbReference type="Pfam" id="PF03011"/>
    </source>
</evidence>
<feature type="coiled-coil region" evidence="1">
    <location>
        <begin position="57"/>
        <end position="88"/>
    </location>
</feature>
<dbReference type="Proteomes" id="UP000030656">
    <property type="component" value="Unassembled WGS sequence"/>
</dbReference>
<feature type="compositionally biased region" description="Polar residues" evidence="2">
    <location>
        <begin position="404"/>
        <end position="418"/>
    </location>
</feature>
<dbReference type="Gene3D" id="1.20.58.830">
    <property type="match status" value="1"/>
</dbReference>
<dbReference type="Pfam" id="PF03011">
    <property type="entry name" value="PFEMP"/>
    <property type="match status" value="1"/>
</dbReference>
<protein>
    <recommendedName>
        <fullName evidence="8">Duffy-binding-like domain-containing protein</fullName>
    </recommendedName>
</protein>
<evidence type="ECO:0000256" key="2">
    <source>
        <dbReference type="SAM" id="MobiDB-lite"/>
    </source>
</evidence>
<evidence type="ECO:0000259" key="5">
    <source>
        <dbReference type="Pfam" id="PF22672"/>
    </source>
</evidence>
<dbReference type="EMBL" id="KI928130">
    <property type="protein sequence ID" value="ETW27032.1"/>
    <property type="molecule type" value="Genomic_DNA"/>
</dbReference>
<evidence type="ECO:0008006" key="8">
    <source>
        <dbReference type="Google" id="ProtNLM"/>
    </source>
</evidence>
<dbReference type="InterPro" id="IPR004258">
    <property type="entry name" value="DBL"/>
</dbReference>
<feature type="non-terminal residue" evidence="6">
    <location>
        <position position="1"/>
    </location>
</feature>
<evidence type="ECO:0000256" key="1">
    <source>
        <dbReference type="SAM" id="Coils"/>
    </source>
</evidence>
<feature type="non-terminal residue" evidence="6">
    <location>
        <position position="528"/>
    </location>
</feature>
<feature type="domain" description="Duffy-binding-like" evidence="5">
    <location>
        <begin position="1"/>
        <end position="148"/>
    </location>
</feature>
<dbReference type="AlphaFoldDB" id="A0A024VEU1"/>
<organism evidence="6 7">
    <name type="scientific">Plasmodium falciparum FCH/4</name>
    <dbReference type="NCBI Taxonomy" id="1036724"/>
    <lineage>
        <taxon>Eukaryota</taxon>
        <taxon>Sar</taxon>
        <taxon>Alveolata</taxon>
        <taxon>Apicomplexa</taxon>
        <taxon>Aconoidasida</taxon>
        <taxon>Haemosporida</taxon>
        <taxon>Plasmodiidae</taxon>
        <taxon>Plasmodium</taxon>
        <taxon>Plasmodium (Laverania)</taxon>
    </lineage>
</organism>
<accession>A0A024VEU1</accession>
<proteinExistence type="predicted"/>
<evidence type="ECO:0000313" key="6">
    <source>
        <dbReference type="EMBL" id="ETW27032.1"/>
    </source>
</evidence>
<evidence type="ECO:0000313" key="7">
    <source>
        <dbReference type="Proteomes" id="UP000030656"/>
    </source>
</evidence>
<reference evidence="6 7" key="2">
    <citation type="submission" date="2013-02" db="EMBL/GenBank/DDBJ databases">
        <title>The Genome Sequence of Plasmodium falciparum FCH/4.</title>
        <authorList>
            <consortium name="The Broad Institute Genome Sequencing Platform"/>
            <consortium name="The Broad Institute Genome Sequencing Center for Infectious Disease"/>
            <person name="Neafsey D."/>
            <person name="Cheeseman I."/>
            <person name="Volkman S."/>
            <person name="Adams J."/>
            <person name="Walker B."/>
            <person name="Young S.K."/>
            <person name="Zeng Q."/>
            <person name="Gargeya S."/>
            <person name="Fitzgerald M."/>
            <person name="Haas B."/>
            <person name="Abouelleil A."/>
            <person name="Alvarado L."/>
            <person name="Arachchi H.M."/>
            <person name="Berlin A.M."/>
            <person name="Chapman S.B."/>
            <person name="Dewar J."/>
            <person name="Goldberg J."/>
            <person name="Griggs A."/>
            <person name="Gujja S."/>
            <person name="Hansen M."/>
            <person name="Howarth C."/>
            <person name="Imamovic A."/>
            <person name="Larimer J."/>
            <person name="McCowan C."/>
            <person name="Murphy C."/>
            <person name="Neiman D."/>
            <person name="Pearson M."/>
            <person name="Priest M."/>
            <person name="Roberts A."/>
            <person name="Saif S."/>
            <person name="Shea T."/>
            <person name="Sisk P."/>
            <person name="Sykes S."/>
            <person name="Wortman J."/>
            <person name="Nusbaum C."/>
            <person name="Birren B."/>
        </authorList>
    </citation>
    <scope>NUCLEOTIDE SEQUENCE [LARGE SCALE GENOMIC DNA]</scope>
    <source>
        <strain evidence="6 7">FCH/4</strain>
    </source>
</reference>
<dbReference type="Gene3D" id="1.20.58.1930">
    <property type="match status" value="1"/>
</dbReference>
<feature type="region of interest" description="Disordered" evidence="2">
    <location>
        <begin position="397"/>
        <end position="425"/>
    </location>
</feature>
<keyword evidence="1" id="KW-0175">Coiled coil</keyword>
<name>A0A024VEU1_PLAFA</name>
<reference evidence="6 7" key="1">
    <citation type="submission" date="2013-02" db="EMBL/GenBank/DDBJ databases">
        <title>The Genome Annotation of Plasmodium falciparum FCH/4.</title>
        <authorList>
            <consortium name="The Broad Institute Genome Sequencing Platform"/>
            <consortium name="The Broad Institute Genome Sequencing Center for Infectious Disease"/>
            <person name="Neafsey D."/>
            <person name="Hoffman S."/>
            <person name="Volkman S."/>
            <person name="Rosenthal P."/>
            <person name="Walker B."/>
            <person name="Young S.K."/>
            <person name="Zeng Q."/>
            <person name="Gargeya S."/>
            <person name="Fitzgerald M."/>
            <person name="Haas B."/>
            <person name="Abouelleil A."/>
            <person name="Allen A.W."/>
            <person name="Alvarado L."/>
            <person name="Arachchi H.M."/>
            <person name="Berlin A.M."/>
            <person name="Chapman S.B."/>
            <person name="Gainer-Dewar J."/>
            <person name="Goldberg J."/>
            <person name="Griggs A."/>
            <person name="Gujja S."/>
            <person name="Hansen M."/>
            <person name="Howarth C."/>
            <person name="Imamovic A."/>
            <person name="Ireland A."/>
            <person name="Larimer J."/>
            <person name="McCowan C."/>
            <person name="Murphy C."/>
            <person name="Pearson M."/>
            <person name="Poon T.W."/>
            <person name="Priest M."/>
            <person name="Roberts A."/>
            <person name="Saif S."/>
            <person name="Shea T."/>
            <person name="Sisk P."/>
            <person name="Sykes S."/>
            <person name="Wortman J."/>
            <person name="Nusbaum C."/>
            <person name="Birren B."/>
        </authorList>
    </citation>
    <scope>NUCLEOTIDE SEQUENCE [LARGE SCALE GENOMIC DNA]</scope>
    <source>
        <strain evidence="6 7">FCH/4</strain>
    </source>
</reference>